<dbReference type="GO" id="GO:0004197">
    <property type="term" value="F:cysteine-type endopeptidase activity"/>
    <property type="evidence" value="ECO:0007669"/>
    <property type="project" value="InterPro"/>
</dbReference>
<dbReference type="InterPro" id="IPR049052">
    <property type="entry name" value="nSTAND1"/>
</dbReference>
<dbReference type="Pfam" id="PF20703">
    <property type="entry name" value="nSTAND1"/>
    <property type="match status" value="1"/>
</dbReference>
<dbReference type="GO" id="GO:0006508">
    <property type="term" value="P:proteolysis"/>
    <property type="evidence" value="ECO:0007669"/>
    <property type="project" value="InterPro"/>
</dbReference>
<feature type="domain" description="Peptidase C14 caspase" evidence="1">
    <location>
        <begin position="12"/>
        <end position="151"/>
    </location>
</feature>
<reference evidence="3 4" key="1">
    <citation type="submission" date="2017-06" db="EMBL/GenBank/DDBJ databases">
        <title>Genome sequencing of cyanobaciteial culture collection at National Institute for Environmental Studies (NIES).</title>
        <authorList>
            <person name="Hirose Y."/>
            <person name="Shimura Y."/>
            <person name="Fujisawa T."/>
            <person name="Nakamura Y."/>
            <person name="Kawachi M."/>
        </authorList>
    </citation>
    <scope>NUCLEOTIDE SEQUENCE [LARGE SCALE GENOMIC DNA]</scope>
    <source>
        <strain evidence="3 4">NIES-4072</strain>
    </source>
</reference>
<dbReference type="AlphaFoldDB" id="A0A2R5G0G4"/>
<dbReference type="InterPro" id="IPR011600">
    <property type="entry name" value="Pept_C14_caspase"/>
</dbReference>
<evidence type="ECO:0000259" key="1">
    <source>
        <dbReference type="Pfam" id="PF00656"/>
    </source>
</evidence>
<feature type="domain" description="Novel STAND NTPase 1" evidence="2">
    <location>
        <begin position="184"/>
        <end position="347"/>
    </location>
</feature>
<protein>
    <submittedName>
        <fullName evidence="3">Diguanylate cyclase</fullName>
    </submittedName>
</protein>
<dbReference type="Gene3D" id="3.40.50.300">
    <property type="entry name" value="P-loop containing nucleotide triphosphate hydrolases"/>
    <property type="match status" value="1"/>
</dbReference>
<dbReference type="OrthoDB" id="464342at2"/>
<comment type="caution">
    <text evidence="3">The sequence shown here is derived from an EMBL/GenBank/DDBJ whole genome shotgun (WGS) entry which is preliminary data.</text>
</comment>
<evidence type="ECO:0000259" key="2">
    <source>
        <dbReference type="Pfam" id="PF20703"/>
    </source>
</evidence>
<proteinExistence type="predicted"/>
<organism evidence="3 4">
    <name type="scientific">Nostoc commune NIES-4072</name>
    <dbReference type="NCBI Taxonomy" id="2005467"/>
    <lineage>
        <taxon>Bacteria</taxon>
        <taxon>Bacillati</taxon>
        <taxon>Cyanobacteriota</taxon>
        <taxon>Cyanophyceae</taxon>
        <taxon>Nostocales</taxon>
        <taxon>Nostocaceae</taxon>
        <taxon>Nostoc</taxon>
    </lineage>
</organism>
<evidence type="ECO:0000313" key="3">
    <source>
        <dbReference type="EMBL" id="GBG23198.1"/>
    </source>
</evidence>
<accession>A0A2R5G0G4</accession>
<sequence length="356" mass="40280">MFLLEKAKNHEALIYFAGHGFEAPTLTGNQKGYLATFDCTSDGQNAIAFDDFNDLIHKSQLASLVVLLDCCYAGSFLEKSFLRSSFPVFNSKLNYRLITASREFERAREDIEGGIFTQAILKGLSHDKADETTGEVNASDLFSFISRQLKHSGQEPIFMGGGRSIPLVWYPPKNPVVVVREECPYRGLEAFDKQHAQFFFGRKKVVENILQKLAQAQFVPIIGASGSGKSSVVRAGLIPQLENNGWRVLEPIKPGIEPLAKLRAAFEPFFQRSREIQQLYEFIHNHCDALNLIIERLPSSERFLLVVDQFEEVFTLCPKEEERRKFIELLTNYSLGGRLAIITTMRACERTFLNLV</sequence>
<keyword evidence="4" id="KW-1185">Reference proteome</keyword>
<dbReference type="InterPro" id="IPR027417">
    <property type="entry name" value="P-loop_NTPase"/>
</dbReference>
<dbReference type="Pfam" id="PF00656">
    <property type="entry name" value="Peptidase_C14"/>
    <property type="match status" value="1"/>
</dbReference>
<dbReference type="SUPFAM" id="SSF52540">
    <property type="entry name" value="P-loop containing nucleoside triphosphate hydrolases"/>
    <property type="match status" value="1"/>
</dbReference>
<dbReference type="Proteomes" id="UP000245124">
    <property type="component" value="Unassembled WGS sequence"/>
</dbReference>
<name>A0A2R5G0G4_NOSCO</name>
<gene>
    <name evidence="3" type="ORF">NIES4072_69100</name>
</gene>
<dbReference type="Gene3D" id="3.40.50.1460">
    <property type="match status" value="1"/>
</dbReference>
<evidence type="ECO:0000313" key="4">
    <source>
        <dbReference type="Proteomes" id="UP000245124"/>
    </source>
</evidence>
<dbReference type="EMBL" id="BDUD01000002">
    <property type="protein sequence ID" value="GBG23198.1"/>
    <property type="molecule type" value="Genomic_DNA"/>
</dbReference>